<sequence length="84" mass="10041">MVYISNNQQNPQFYIQLHIIKRFVTGLNQNQSDKELKLDFEVIAYLKPKIKEINEILSCKDFSLKKFPQHLNLQCQHMNQRAAY</sequence>
<evidence type="ECO:0000313" key="1">
    <source>
        <dbReference type="EMBL" id="CAD8196149.1"/>
    </source>
</evidence>
<proteinExistence type="predicted"/>
<evidence type="ECO:0000313" key="3">
    <source>
        <dbReference type="Proteomes" id="UP000689195"/>
    </source>
</evidence>
<dbReference type="AlphaFoldDB" id="A0A8S1X1X6"/>
<comment type="caution">
    <text evidence="2">The sequence shown here is derived from an EMBL/GenBank/DDBJ whole genome shotgun (WGS) entry which is preliminary data.</text>
</comment>
<evidence type="ECO:0000313" key="2">
    <source>
        <dbReference type="EMBL" id="CAD8196153.1"/>
    </source>
</evidence>
<dbReference type="EMBL" id="CAJJDO010000111">
    <property type="protein sequence ID" value="CAD8196153.1"/>
    <property type="molecule type" value="Genomic_DNA"/>
</dbReference>
<gene>
    <name evidence="1" type="ORF">PPENT_87.1.T1110154</name>
    <name evidence="2" type="ORF">PPENT_87.1.T1110156</name>
</gene>
<name>A0A8S1X1X6_9CILI</name>
<keyword evidence="3" id="KW-1185">Reference proteome</keyword>
<organism evidence="2 3">
    <name type="scientific">Paramecium pentaurelia</name>
    <dbReference type="NCBI Taxonomy" id="43138"/>
    <lineage>
        <taxon>Eukaryota</taxon>
        <taxon>Sar</taxon>
        <taxon>Alveolata</taxon>
        <taxon>Ciliophora</taxon>
        <taxon>Intramacronucleata</taxon>
        <taxon>Oligohymenophorea</taxon>
        <taxon>Peniculida</taxon>
        <taxon>Parameciidae</taxon>
        <taxon>Paramecium</taxon>
    </lineage>
</organism>
<accession>A0A8S1X1X6</accession>
<protein>
    <submittedName>
        <fullName evidence="2">Uncharacterized protein</fullName>
    </submittedName>
</protein>
<dbReference type="EMBL" id="CAJJDO010000111">
    <property type="protein sequence ID" value="CAD8196149.1"/>
    <property type="molecule type" value="Genomic_DNA"/>
</dbReference>
<reference evidence="2" key="1">
    <citation type="submission" date="2021-01" db="EMBL/GenBank/DDBJ databases">
        <authorList>
            <consortium name="Genoscope - CEA"/>
            <person name="William W."/>
        </authorList>
    </citation>
    <scope>NUCLEOTIDE SEQUENCE</scope>
</reference>
<dbReference type="Proteomes" id="UP000689195">
    <property type="component" value="Unassembled WGS sequence"/>
</dbReference>